<organism evidence="2 3">
    <name type="scientific">Polaribacter vadi</name>
    <dbReference type="NCBI Taxonomy" id="1774273"/>
    <lineage>
        <taxon>Bacteria</taxon>
        <taxon>Pseudomonadati</taxon>
        <taxon>Bacteroidota</taxon>
        <taxon>Flavobacteriia</taxon>
        <taxon>Flavobacteriales</taxon>
        <taxon>Flavobacteriaceae</taxon>
    </lineage>
</organism>
<comment type="caution">
    <text evidence="2">The sequence shown here is derived from an EMBL/GenBank/DDBJ whole genome shotgun (WGS) entry which is preliminary data.</text>
</comment>
<gene>
    <name evidence="2" type="ORF">LPB3_13960</name>
</gene>
<dbReference type="AlphaFoldDB" id="A0A1B8TQR0"/>
<dbReference type="EMBL" id="LSFM01000025">
    <property type="protein sequence ID" value="OBY61894.1"/>
    <property type="molecule type" value="Genomic_DNA"/>
</dbReference>
<dbReference type="Proteomes" id="UP000092584">
    <property type="component" value="Unassembled WGS sequence"/>
</dbReference>
<sequence>MKKLLFLLLILFALKITAQNKQILYNFAELPQTLLLNPASETNYKFHVGIPFLSNISIQTGSKGFVLSDIFAVDNRNINDKISEVISNLKTNDFIKLNTQIEVISGGFRLNDKTYINFGFYEEIDAFGYYPKDILTLLTEGNNAFINKNFRISQISYQLDVLGVLHAGFSKKIDEKLTLGARFKMYSSAFNMQSTNNTGTFSTYESTNNLYTSYFNAVNLNARTSGLVNSETNQYIEDTSQYLKNTFFGDNLGLGFDVGFTYHMSPQLEISGSILDVGFINHKTNIKNTKVEGNFVYEGVNFTFDPDNPRNYWGEIDQRLKEQLPITEDQESYISWRPTKINAALKYSFGERRSKVCYDNSFKDFYTDALGFQLHTVFRPFNPQLAFTGFYQKSITNKLHTKFTYTIDDLSFTNIGAGLSAQIGNVNFYGMVDNLLSYRNLSAANSLSLQVGFNLIFN</sequence>
<name>A0A1B8TQR0_9FLAO</name>
<evidence type="ECO:0000313" key="3">
    <source>
        <dbReference type="Proteomes" id="UP000092584"/>
    </source>
</evidence>
<dbReference type="OrthoDB" id="975426at2"/>
<feature type="domain" description="DUF5723" evidence="1">
    <location>
        <begin position="38"/>
        <end position="433"/>
    </location>
</feature>
<keyword evidence="3" id="KW-1185">Reference proteome</keyword>
<evidence type="ECO:0000313" key="2">
    <source>
        <dbReference type="EMBL" id="OBY61894.1"/>
    </source>
</evidence>
<dbReference type="RefSeq" id="WP_065320250.1">
    <property type="nucleotide sequence ID" value="NZ_CP017477.1"/>
</dbReference>
<dbReference type="KEGG" id="pob:LPB03_15345"/>
<dbReference type="Pfam" id="PF18990">
    <property type="entry name" value="DUF5723"/>
    <property type="match status" value="1"/>
</dbReference>
<proteinExistence type="predicted"/>
<dbReference type="STRING" id="1774273.LPB03_15345"/>
<accession>A0A1B8TQR0</accession>
<evidence type="ECO:0000259" key="1">
    <source>
        <dbReference type="Pfam" id="PF18990"/>
    </source>
</evidence>
<protein>
    <recommendedName>
        <fullName evidence="1">DUF5723 domain-containing protein</fullName>
    </recommendedName>
</protein>
<dbReference type="InterPro" id="IPR043781">
    <property type="entry name" value="DUF5723"/>
</dbReference>
<reference evidence="3" key="1">
    <citation type="submission" date="2016-02" db="EMBL/GenBank/DDBJ databases">
        <authorList>
            <person name="Shin S.-K."/>
            <person name="Yi H."/>
            <person name="Kim E."/>
        </authorList>
    </citation>
    <scope>NUCLEOTIDE SEQUENCE [LARGE SCALE GENOMIC DNA]</scope>
    <source>
        <strain evidence="3">LPB0003</strain>
    </source>
</reference>